<dbReference type="PIRSF" id="PIRSF000161">
    <property type="entry name" value="DHPR"/>
    <property type="match status" value="1"/>
</dbReference>
<dbReference type="GO" id="GO:0008839">
    <property type="term" value="F:4-hydroxy-tetrahydrodipicolinate reductase"/>
    <property type="evidence" value="ECO:0007669"/>
    <property type="project" value="UniProtKB-UniRule"/>
</dbReference>
<dbReference type="NCBIfam" id="TIGR00036">
    <property type="entry name" value="dapB"/>
    <property type="match status" value="1"/>
</dbReference>
<reference evidence="16 17" key="1">
    <citation type="submission" date="2018-05" db="EMBL/GenBank/DDBJ databases">
        <title>Genetic diversity of glacier-inhabiting Cryobacterium bacteria in China and description of Cryobacterium mengkeensis sp. nov. and Arthrobacter glacialis sp. nov.</title>
        <authorList>
            <person name="Liu Q."/>
            <person name="Xin Y.-H."/>
        </authorList>
    </citation>
    <scope>NUCLEOTIDE SEQUENCE [LARGE SCALE GENOMIC DNA]</scope>
    <source>
        <strain evidence="16 17">SK-1</strain>
    </source>
</reference>
<comment type="function">
    <text evidence="13">Catalyzes the conversion of 4-hydroxy-tetrahydrodipicolinate (HTPA) to tetrahydrodipicolinate.</text>
</comment>
<dbReference type="PANTHER" id="PTHR20836">
    <property type="entry name" value="DIHYDRODIPICOLINATE REDUCTASE"/>
    <property type="match status" value="1"/>
</dbReference>
<dbReference type="GO" id="GO:0051287">
    <property type="term" value="F:NAD binding"/>
    <property type="evidence" value="ECO:0007669"/>
    <property type="project" value="UniProtKB-UniRule"/>
</dbReference>
<proteinExistence type="inferred from homology"/>
<dbReference type="GO" id="GO:0019877">
    <property type="term" value="P:diaminopimelate biosynthetic process"/>
    <property type="evidence" value="ECO:0007669"/>
    <property type="project" value="UniProtKB-UniRule"/>
</dbReference>
<keyword evidence="3 13" id="KW-0028">Amino-acid biosynthesis</keyword>
<gene>
    <name evidence="13" type="primary">dapB</name>
    <name evidence="16" type="ORF">CTB96_07255</name>
</gene>
<dbReference type="EC" id="1.17.1.8" evidence="10 13"/>
<evidence type="ECO:0000256" key="7">
    <source>
        <dbReference type="ARBA" id="ARBA00023027"/>
    </source>
</evidence>
<evidence type="ECO:0000256" key="4">
    <source>
        <dbReference type="ARBA" id="ARBA00022857"/>
    </source>
</evidence>
<evidence type="ECO:0000313" key="16">
    <source>
        <dbReference type="EMBL" id="PXA70851.1"/>
    </source>
</evidence>
<evidence type="ECO:0000256" key="13">
    <source>
        <dbReference type="HAMAP-Rule" id="MF_00102"/>
    </source>
</evidence>
<comment type="subunit">
    <text evidence="13">Homotetramer.</text>
</comment>
<name>A0A317ZZY8_9MICO</name>
<dbReference type="OrthoDB" id="9790352at2"/>
<dbReference type="InterPro" id="IPR022663">
    <property type="entry name" value="DapB_C"/>
</dbReference>
<dbReference type="HAMAP" id="MF_00102">
    <property type="entry name" value="DapB"/>
    <property type="match status" value="1"/>
</dbReference>
<dbReference type="Proteomes" id="UP000246722">
    <property type="component" value="Unassembled WGS sequence"/>
</dbReference>
<dbReference type="InterPro" id="IPR000846">
    <property type="entry name" value="DapB_N"/>
</dbReference>
<keyword evidence="2 13" id="KW-0963">Cytoplasm</keyword>
<evidence type="ECO:0000256" key="11">
    <source>
        <dbReference type="ARBA" id="ARBA00049080"/>
    </source>
</evidence>
<comment type="pathway">
    <text evidence="9 13">Amino-acid biosynthesis; L-lysine biosynthesis via DAP pathway; (S)-tetrahydrodipicolinate from L-aspartate: step 4/4.</text>
</comment>
<sequence length="271" mass="27811">MTTRVAIIGATGKMGLLVSDLVEANPDYDLVAKLNSSSALSEMLGADVAIDLTVPAVSQGIVDFAIDNGIRVLVGTSGWSQARIDALSHKIKGRTDVGAVIIPNFSLGSVLGTAFSALAARFFDSIEIIEAHQSGKVDSPSGTAVRTAELMAAARAGLGPVAAPHVDQRARGQQIATVPVHSLRMAGVLARQDVIFGGSGETLTITHNTLSADAYERGILVALAAARNCVGVTVGLDQLIDLGLSGEVAEPAAVAEVPPARPEDAEMEPGE</sequence>
<feature type="domain" description="Dihydrodipicolinate reductase N-terminal" evidence="14">
    <location>
        <begin position="4"/>
        <end position="105"/>
    </location>
</feature>
<dbReference type="PROSITE" id="PS01298">
    <property type="entry name" value="DAPB"/>
    <property type="match status" value="1"/>
</dbReference>
<dbReference type="AlphaFoldDB" id="A0A317ZZY8"/>
<dbReference type="UniPathway" id="UPA00034">
    <property type="reaction ID" value="UER00018"/>
</dbReference>
<dbReference type="EMBL" id="QHLY01000007">
    <property type="protein sequence ID" value="PXA70851.1"/>
    <property type="molecule type" value="Genomic_DNA"/>
</dbReference>
<evidence type="ECO:0000256" key="5">
    <source>
        <dbReference type="ARBA" id="ARBA00022915"/>
    </source>
</evidence>
<dbReference type="GO" id="GO:0050661">
    <property type="term" value="F:NADP binding"/>
    <property type="evidence" value="ECO:0007669"/>
    <property type="project" value="UniProtKB-UniRule"/>
</dbReference>
<comment type="caution">
    <text evidence="13">Lacks conserved residue(s) required for the propagation of feature annotation.</text>
</comment>
<evidence type="ECO:0000256" key="6">
    <source>
        <dbReference type="ARBA" id="ARBA00023002"/>
    </source>
</evidence>
<dbReference type="InterPro" id="IPR036291">
    <property type="entry name" value="NAD(P)-bd_dom_sf"/>
</dbReference>
<dbReference type="InterPro" id="IPR023940">
    <property type="entry name" value="DHDPR_bac"/>
</dbReference>
<evidence type="ECO:0000256" key="8">
    <source>
        <dbReference type="ARBA" id="ARBA00023154"/>
    </source>
</evidence>
<evidence type="ECO:0000256" key="10">
    <source>
        <dbReference type="ARBA" id="ARBA00038983"/>
    </source>
</evidence>
<dbReference type="SUPFAM" id="SSF55347">
    <property type="entry name" value="Glyceraldehyde-3-phosphate dehydrogenase-like, C-terminal domain"/>
    <property type="match status" value="1"/>
</dbReference>
<keyword evidence="6 13" id="KW-0560">Oxidoreductase</keyword>
<dbReference type="RefSeq" id="WP_110126229.1">
    <property type="nucleotide sequence ID" value="NZ_QHLY01000007.1"/>
</dbReference>
<comment type="similarity">
    <text evidence="1 13">Belongs to the DapB family.</text>
</comment>
<dbReference type="Gene3D" id="3.30.360.10">
    <property type="entry name" value="Dihydrodipicolinate Reductase, domain 2"/>
    <property type="match status" value="1"/>
</dbReference>
<organism evidence="16 17">
    <name type="scientific">Cryobacterium arcticum</name>
    <dbReference type="NCBI Taxonomy" id="670052"/>
    <lineage>
        <taxon>Bacteria</taxon>
        <taxon>Bacillati</taxon>
        <taxon>Actinomycetota</taxon>
        <taxon>Actinomycetes</taxon>
        <taxon>Micrococcales</taxon>
        <taxon>Microbacteriaceae</taxon>
        <taxon>Cryobacterium</taxon>
    </lineage>
</organism>
<evidence type="ECO:0000256" key="3">
    <source>
        <dbReference type="ARBA" id="ARBA00022605"/>
    </source>
</evidence>
<accession>A0A317ZZY8</accession>
<keyword evidence="8 13" id="KW-0457">Lysine biosynthesis</keyword>
<dbReference type="FunFam" id="3.30.360.10:FF:000009">
    <property type="entry name" value="4-hydroxy-tetrahydrodipicolinate reductase"/>
    <property type="match status" value="1"/>
</dbReference>
<keyword evidence="4 13" id="KW-0521">NADP</keyword>
<dbReference type="Pfam" id="PF05173">
    <property type="entry name" value="DapB_C"/>
    <property type="match status" value="1"/>
</dbReference>
<comment type="catalytic activity">
    <reaction evidence="11 13">
        <text>(S)-2,3,4,5-tetrahydrodipicolinate + NADP(+) + H2O = (2S,4S)-4-hydroxy-2,3,4,5-tetrahydrodipicolinate + NADPH + H(+)</text>
        <dbReference type="Rhea" id="RHEA:35331"/>
        <dbReference type="ChEBI" id="CHEBI:15377"/>
        <dbReference type="ChEBI" id="CHEBI:15378"/>
        <dbReference type="ChEBI" id="CHEBI:16845"/>
        <dbReference type="ChEBI" id="CHEBI:57783"/>
        <dbReference type="ChEBI" id="CHEBI:58349"/>
        <dbReference type="ChEBI" id="CHEBI:67139"/>
        <dbReference type="EC" id="1.17.1.8"/>
    </reaction>
</comment>
<comment type="catalytic activity">
    <reaction evidence="12 13">
        <text>(S)-2,3,4,5-tetrahydrodipicolinate + NAD(+) + H2O = (2S,4S)-4-hydroxy-2,3,4,5-tetrahydrodipicolinate + NADH + H(+)</text>
        <dbReference type="Rhea" id="RHEA:35323"/>
        <dbReference type="ChEBI" id="CHEBI:15377"/>
        <dbReference type="ChEBI" id="CHEBI:15378"/>
        <dbReference type="ChEBI" id="CHEBI:16845"/>
        <dbReference type="ChEBI" id="CHEBI:57540"/>
        <dbReference type="ChEBI" id="CHEBI:57945"/>
        <dbReference type="ChEBI" id="CHEBI:67139"/>
        <dbReference type="EC" id="1.17.1.8"/>
    </reaction>
</comment>
<dbReference type="GO" id="GO:0005829">
    <property type="term" value="C:cytosol"/>
    <property type="evidence" value="ECO:0007669"/>
    <property type="project" value="TreeGrafter"/>
</dbReference>
<feature type="binding site" evidence="13">
    <location>
        <begin position="9"/>
        <end position="14"/>
    </location>
    <ligand>
        <name>NAD(+)</name>
        <dbReference type="ChEBI" id="CHEBI:57540"/>
    </ligand>
</feature>
<keyword evidence="7 13" id="KW-0520">NAD</keyword>
<evidence type="ECO:0000256" key="1">
    <source>
        <dbReference type="ARBA" id="ARBA00006642"/>
    </source>
</evidence>
<feature type="binding site" evidence="13">
    <location>
        <begin position="142"/>
        <end position="143"/>
    </location>
    <ligand>
        <name>(S)-2,3,4,5-tetrahydrodipicolinate</name>
        <dbReference type="ChEBI" id="CHEBI:16845"/>
    </ligand>
</feature>
<evidence type="ECO:0000256" key="12">
    <source>
        <dbReference type="ARBA" id="ARBA00049396"/>
    </source>
</evidence>
<dbReference type="SUPFAM" id="SSF51735">
    <property type="entry name" value="NAD(P)-binding Rossmann-fold domains"/>
    <property type="match status" value="1"/>
</dbReference>
<keyword evidence="17" id="KW-1185">Reference proteome</keyword>
<evidence type="ECO:0000259" key="15">
    <source>
        <dbReference type="Pfam" id="PF05173"/>
    </source>
</evidence>
<dbReference type="InterPro" id="IPR022664">
    <property type="entry name" value="DapB_N_CS"/>
</dbReference>
<evidence type="ECO:0000313" key="17">
    <source>
        <dbReference type="Proteomes" id="UP000246722"/>
    </source>
</evidence>
<protein>
    <recommendedName>
        <fullName evidence="10 13">4-hydroxy-tetrahydrodipicolinate reductase</fullName>
        <shortName evidence="13">HTPA reductase</shortName>
        <ecNumber evidence="10 13">1.17.1.8</ecNumber>
    </recommendedName>
</protein>
<comment type="caution">
    <text evidence="16">The sequence shown here is derived from an EMBL/GenBank/DDBJ whole genome shotgun (WGS) entry which is preliminary data.</text>
</comment>
<dbReference type="GO" id="GO:0009089">
    <property type="term" value="P:lysine biosynthetic process via diaminopimelate"/>
    <property type="evidence" value="ECO:0007669"/>
    <property type="project" value="UniProtKB-UniRule"/>
</dbReference>
<feature type="domain" description="Dihydrodipicolinate reductase C-terminal" evidence="15">
    <location>
        <begin position="111"/>
        <end position="226"/>
    </location>
</feature>
<comment type="subcellular location">
    <subcellularLocation>
        <location evidence="13">Cytoplasm</location>
    </subcellularLocation>
</comment>
<comment type="caution">
    <text evidence="13">Was originally thought to be a dihydrodipicolinate reductase (DHDPR), catalyzing the conversion of dihydrodipicolinate to tetrahydrodipicolinate. However, it was shown in E.coli that the substrate of the enzymatic reaction is not dihydrodipicolinate (DHDP) but in fact (2S,4S)-4-hydroxy-2,3,4,5-tetrahydrodipicolinic acid (HTPA), the product released by the DapA-catalyzed reaction.</text>
</comment>
<keyword evidence="5 13" id="KW-0220">Diaminopimelate biosynthesis</keyword>
<evidence type="ECO:0000256" key="9">
    <source>
        <dbReference type="ARBA" id="ARBA00037922"/>
    </source>
</evidence>
<dbReference type="CDD" id="cd02274">
    <property type="entry name" value="DHDPR_N"/>
    <property type="match status" value="1"/>
</dbReference>
<feature type="active site" description="Proton donor" evidence="13">
    <location>
        <position position="136"/>
    </location>
</feature>
<dbReference type="PANTHER" id="PTHR20836:SF0">
    <property type="entry name" value="4-HYDROXY-TETRAHYDRODIPICOLINATE REDUCTASE 1, CHLOROPLASTIC-RELATED"/>
    <property type="match status" value="1"/>
</dbReference>
<dbReference type="GO" id="GO:0016726">
    <property type="term" value="F:oxidoreductase activity, acting on CH or CH2 groups, NAD or NADP as acceptor"/>
    <property type="evidence" value="ECO:0007669"/>
    <property type="project" value="UniProtKB-UniRule"/>
</dbReference>
<dbReference type="Pfam" id="PF01113">
    <property type="entry name" value="DapB_N"/>
    <property type="match status" value="1"/>
</dbReference>
<evidence type="ECO:0000259" key="14">
    <source>
        <dbReference type="Pfam" id="PF01113"/>
    </source>
</evidence>
<dbReference type="Gene3D" id="3.40.50.720">
    <property type="entry name" value="NAD(P)-binding Rossmann-like Domain"/>
    <property type="match status" value="1"/>
</dbReference>
<feature type="binding site" evidence="13">
    <location>
        <begin position="75"/>
        <end position="77"/>
    </location>
    <ligand>
        <name>NAD(+)</name>
        <dbReference type="ChEBI" id="CHEBI:57540"/>
    </ligand>
</feature>
<evidence type="ECO:0000256" key="2">
    <source>
        <dbReference type="ARBA" id="ARBA00022490"/>
    </source>
</evidence>
<feature type="active site" description="Proton donor/acceptor" evidence="13">
    <location>
        <position position="132"/>
    </location>
</feature>